<dbReference type="InterPro" id="IPR008709">
    <property type="entry name" value="Neurochondrin"/>
</dbReference>
<dbReference type="OMA" id="IVHYKKP"/>
<proteinExistence type="evidence at transcript level"/>
<dbReference type="SUPFAM" id="SSF48371">
    <property type="entry name" value="ARM repeat"/>
    <property type="match status" value="1"/>
</dbReference>
<evidence type="ECO:0000313" key="1">
    <source>
        <dbReference type="EMBL" id="ABR16210.1"/>
    </source>
</evidence>
<dbReference type="AlphaFoldDB" id="B8LKN0"/>
<dbReference type="Pfam" id="PF05536">
    <property type="entry name" value="Neurochondrin"/>
    <property type="match status" value="1"/>
</dbReference>
<name>B8LKN0_PICSI</name>
<dbReference type="InterPro" id="IPR016024">
    <property type="entry name" value="ARM-type_fold"/>
</dbReference>
<dbReference type="EMBL" id="EF676298">
    <property type="protein sequence ID" value="ABR16210.1"/>
    <property type="molecule type" value="mRNA"/>
</dbReference>
<evidence type="ECO:0008006" key="2">
    <source>
        <dbReference type="Google" id="ProtNLM"/>
    </source>
</evidence>
<reference evidence="1" key="1">
    <citation type="submission" date="2007-06" db="EMBL/GenBank/DDBJ databases">
        <title>Full length cDNA sequences from Sitka Spruce (Picea sitchensis).</title>
        <authorList>
            <person name="Ralph S.G."/>
            <person name="Chun H.E."/>
            <person name="Liao N."/>
            <person name="Ali J."/>
            <person name="Reid K."/>
            <person name="Kolosova N."/>
            <person name="Cooper N."/>
            <person name="Cullis C."/>
            <person name="Jancsik S."/>
            <person name="Moore R."/>
            <person name="Mayo M."/>
            <person name="Wagner S."/>
            <person name="Holt R.A."/>
            <person name="Jones S.J.M."/>
            <person name="Marra M.A."/>
            <person name="Ritland C.E."/>
            <person name="Ritland K."/>
            <person name="Bohlmann J."/>
        </authorList>
    </citation>
    <scope>NUCLEOTIDE SEQUENCE</scope>
    <source>
        <tissue evidence="1">Green portion of the leader tissue</tissue>
    </source>
</reference>
<organism evidence="1">
    <name type="scientific">Picea sitchensis</name>
    <name type="common">Sitka spruce</name>
    <name type="synonym">Pinus sitchensis</name>
    <dbReference type="NCBI Taxonomy" id="3332"/>
    <lineage>
        <taxon>Eukaryota</taxon>
        <taxon>Viridiplantae</taxon>
        <taxon>Streptophyta</taxon>
        <taxon>Embryophyta</taxon>
        <taxon>Tracheophyta</taxon>
        <taxon>Spermatophyta</taxon>
        <taxon>Pinopsida</taxon>
        <taxon>Pinidae</taxon>
        <taxon>Conifers I</taxon>
        <taxon>Pinales</taxon>
        <taxon>Pinaceae</taxon>
        <taxon>Picea</taxon>
    </lineage>
</organism>
<sequence>MATGDDGLEECLKLLRGERDEQRLAGLLLATKFCRGDDKDSILKVFHALGMRFLDRLLRTGTGQSTGTIPNKDQQEAYLQLALTIFAAFCRVPDLASLDDIISKVPIILETLTDKPGQRITVECFECLLGIATASEKGFFALRETRAIHIIAKHIYLLPADSPSIEMAVKLMQFLLAKIPMEIEITEYADDLASAVVAISRQFAIQQTSLKFDALLLISTLVASEYSDPIRNALQSSSRDPVWPTYVRIGIGTILQNRVVASKKHLALFLARSMMEMFGEDWLIGPMNLPGDENTVPLDRCFLLVLETSRVEIAVLLNELAHFKFDSSNGVCSNLEDTTIRQRDLANIYTLMENIIKLLSNACDKQDKCISESSMVKAMTALNESIGFIFDFLLDAKAHDLMKGDDLLASIRIIARYLAESPSAYQKQFQELLPYIFSVTGESEQRPFLSVQFSLPVLCQTTMDRKGCDALVSCGGHKQVLEYFSRLVEDISQEAVGTILLTCDIIMNILLKRDEMRVKVRVVDFLPVLPVLAAWAAKGNDSMAIAMSSTISTLVLDLSSEDLLSQIPEFQTECLSKASALIIQCLELCQQTEKSEAPADEQDLYDLTVAGCARLMARYPSIRRAIRTSRWFQHFLQNQSSMEAIMGVTCNPCMQDLLMSIIG</sequence>
<protein>
    <recommendedName>
        <fullName evidence="2">Neurochondrin</fullName>
    </recommendedName>
</protein>
<dbReference type="PANTHER" id="PTHR13109">
    <property type="entry name" value="NEUROCHONDRIN"/>
    <property type="match status" value="1"/>
</dbReference>
<accession>B8LKN0</accession>
<dbReference type="PANTHER" id="PTHR13109:SF7">
    <property type="entry name" value="NEUROCHONDRIN"/>
    <property type="match status" value="1"/>
</dbReference>